<feature type="compositionally biased region" description="Basic and acidic residues" evidence="1">
    <location>
        <begin position="32"/>
        <end position="53"/>
    </location>
</feature>
<evidence type="ECO:0000313" key="4">
    <source>
        <dbReference type="Proteomes" id="UP000427071"/>
    </source>
</evidence>
<protein>
    <recommendedName>
        <fullName evidence="5">PepSY domain-containing protein</fullName>
    </recommendedName>
</protein>
<dbReference type="RefSeq" id="WP_156192187.1">
    <property type="nucleotide sequence ID" value="NZ_CP046452.1"/>
</dbReference>
<name>A0A6B8VK14_9CORY</name>
<reference evidence="4" key="1">
    <citation type="submission" date="2019-11" db="EMBL/GenBank/DDBJ databases">
        <title>Complete genome sequence of Corynebacterium kalinowskii 1959, a novel Corynebacterium species isolated from soil of a small paddock in Vilsendorf, Germany.</title>
        <authorList>
            <person name="Schaffert L."/>
            <person name="Ruwe M."/>
            <person name="Milse J."/>
            <person name="Hanuschka K."/>
            <person name="Ortseifen V."/>
            <person name="Droste J."/>
            <person name="Brandt D."/>
            <person name="Schlueter L."/>
            <person name="Kutter Y."/>
            <person name="Vinke S."/>
            <person name="Viehoefer P."/>
            <person name="Jacob L."/>
            <person name="Luebke N.-C."/>
            <person name="Schulte-Berndt E."/>
            <person name="Hain C."/>
            <person name="Linder M."/>
            <person name="Schmidt P."/>
            <person name="Wollenschlaeger L."/>
            <person name="Luttermann T."/>
            <person name="Thieme E."/>
            <person name="Hassa J."/>
            <person name="Haak M."/>
            <person name="Wittchen M."/>
            <person name="Mentz A."/>
            <person name="Persicke M."/>
            <person name="Busche T."/>
            <person name="Ruckert C."/>
        </authorList>
    </citation>
    <scope>NUCLEOTIDE SEQUENCE [LARGE SCALE GENOMIC DNA]</scope>
    <source>
        <strain evidence="4">1959</strain>
    </source>
</reference>
<feature type="signal peptide" evidence="2">
    <location>
        <begin position="1"/>
        <end position="25"/>
    </location>
</feature>
<dbReference type="EMBL" id="CP046452">
    <property type="protein sequence ID" value="QGU01814.1"/>
    <property type="molecule type" value="Genomic_DNA"/>
</dbReference>
<keyword evidence="4" id="KW-1185">Reference proteome</keyword>
<feature type="compositionally biased region" description="Basic and acidic residues" evidence="1">
    <location>
        <begin position="115"/>
        <end position="131"/>
    </location>
</feature>
<evidence type="ECO:0000256" key="1">
    <source>
        <dbReference type="SAM" id="MobiDB-lite"/>
    </source>
</evidence>
<sequence>MSTIKISAITLIAGTGLLLGSCSQAEQTANETSDKASSKASEIKETVQKEVSEQRTPTPAEGPDPVLAAIQAVQGVNPDGKISGIDRQDDSEIYSIDVAVGEEVIEYNVPAQGEATEKEREKDAADAKEAQDATVTIEDAIKQAQDQHPNTRVDDAELEAGNWEISLDDANGKDVADVKIPAK</sequence>
<evidence type="ECO:0008006" key="5">
    <source>
        <dbReference type="Google" id="ProtNLM"/>
    </source>
</evidence>
<dbReference type="Proteomes" id="UP000427071">
    <property type="component" value="Chromosome"/>
</dbReference>
<keyword evidence="2" id="KW-0732">Signal</keyword>
<feature type="region of interest" description="Disordered" evidence="1">
    <location>
        <begin position="110"/>
        <end position="183"/>
    </location>
</feature>
<organism evidence="3 4">
    <name type="scientific">Corynebacterium kalinowskii</name>
    <dbReference type="NCBI Taxonomy" id="2675216"/>
    <lineage>
        <taxon>Bacteria</taxon>
        <taxon>Bacillati</taxon>
        <taxon>Actinomycetota</taxon>
        <taxon>Actinomycetes</taxon>
        <taxon>Mycobacteriales</taxon>
        <taxon>Corynebacteriaceae</taxon>
        <taxon>Corynebacterium</taxon>
    </lineage>
</organism>
<feature type="chain" id="PRO_5025616628" description="PepSY domain-containing protein" evidence="2">
    <location>
        <begin position="26"/>
        <end position="183"/>
    </location>
</feature>
<evidence type="ECO:0000256" key="2">
    <source>
        <dbReference type="SAM" id="SignalP"/>
    </source>
</evidence>
<evidence type="ECO:0000313" key="3">
    <source>
        <dbReference type="EMBL" id="QGU01814.1"/>
    </source>
</evidence>
<dbReference type="AlphaFoldDB" id="A0A6B8VK14"/>
<gene>
    <name evidence="3" type="ORF">CKALI_04680</name>
</gene>
<accession>A0A6B8VK14</accession>
<dbReference type="KEGG" id="ckw:CKALI_04680"/>
<dbReference type="PROSITE" id="PS51257">
    <property type="entry name" value="PROKAR_LIPOPROTEIN"/>
    <property type="match status" value="1"/>
</dbReference>
<feature type="region of interest" description="Disordered" evidence="1">
    <location>
        <begin position="25"/>
        <end position="64"/>
    </location>
</feature>
<proteinExistence type="predicted"/>